<dbReference type="InterPro" id="IPR014710">
    <property type="entry name" value="RmlC-like_jellyroll"/>
</dbReference>
<dbReference type="Pfam" id="PF13545">
    <property type="entry name" value="HTH_Crp_2"/>
    <property type="match status" value="1"/>
</dbReference>
<dbReference type="PROSITE" id="PS51063">
    <property type="entry name" value="HTH_CRP_2"/>
    <property type="match status" value="1"/>
</dbReference>
<name>A0ABQ0AH28_9RHOB</name>
<organism evidence="5 6">
    <name type="scientific">Pseudophaeobacter arcticus</name>
    <dbReference type="NCBI Taxonomy" id="385492"/>
    <lineage>
        <taxon>Bacteria</taxon>
        <taxon>Pseudomonadati</taxon>
        <taxon>Pseudomonadota</taxon>
        <taxon>Alphaproteobacteria</taxon>
        <taxon>Rhodobacterales</taxon>
        <taxon>Paracoccaceae</taxon>
        <taxon>Pseudophaeobacter</taxon>
    </lineage>
</organism>
<dbReference type="PRINTS" id="PR00034">
    <property type="entry name" value="HTHCRP"/>
</dbReference>
<protein>
    <recommendedName>
        <fullName evidence="4">HTH crp-type domain-containing protein</fullName>
    </recommendedName>
</protein>
<dbReference type="EMBL" id="BAABWU010000001">
    <property type="protein sequence ID" value="GAA6195163.1"/>
    <property type="molecule type" value="Genomic_DNA"/>
</dbReference>
<evidence type="ECO:0000313" key="5">
    <source>
        <dbReference type="EMBL" id="GAA6195163.1"/>
    </source>
</evidence>
<dbReference type="InterPro" id="IPR036390">
    <property type="entry name" value="WH_DNA-bd_sf"/>
</dbReference>
<dbReference type="RefSeq" id="WP_353396981.1">
    <property type="nucleotide sequence ID" value="NZ_BAABWU010000001.1"/>
</dbReference>
<keyword evidence="1" id="KW-0805">Transcription regulation</keyword>
<evidence type="ECO:0000256" key="1">
    <source>
        <dbReference type="ARBA" id="ARBA00023015"/>
    </source>
</evidence>
<dbReference type="CDD" id="cd00092">
    <property type="entry name" value="HTH_CRP"/>
    <property type="match status" value="1"/>
</dbReference>
<dbReference type="InterPro" id="IPR012318">
    <property type="entry name" value="HTH_CRP"/>
</dbReference>
<dbReference type="InterPro" id="IPR036388">
    <property type="entry name" value="WH-like_DNA-bd_sf"/>
</dbReference>
<keyword evidence="6" id="KW-1185">Reference proteome</keyword>
<sequence>MNAMNHDWAEASLRPNNTCPALLRGLNADEMSRVWNRFEEDCLADGEVLLRDRAEPLHIGLVLKGALREDVSVPQGGTRLFALTFAGEALSPLGPRQKGGRLSAIGDTRLLTCDHEGFADLSREIPRLQLNLFGVVQDQIEDAHRWQLLLGRKTAAERVASILAWFHMRQGTPEEMDLPVTRAELGEMSSLTLETVSRQVRALEKVGVISLPKPSQVRVLDSKALLERSCNTPILRAA</sequence>
<evidence type="ECO:0000256" key="3">
    <source>
        <dbReference type="ARBA" id="ARBA00023163"/>
    </source>
</evidence>
<accession>A0ABQ0AH28</accession>
<dbReference type="SUPFAM" id="SSF51206">
    <property type="entry name" value="cAMP-binding domain-like"/>
    <property type="match status" value="1"/>
</dbReference>
<dbReference type="SUPFAM" id="SSF46785">
    <property type="entry name" value="Winged helix' DNA-binding domain"/>
    <property type="match status" value="1"/>
</dbReference>
<proteinExistence type="predicted"/>
<comment type="caution">
    <text evidence="5">The sequence shown here is derived from an EMBL/GenBank/DDBJ whole genome shotgun (WGS) entry which is preliminary data.</text>
</comment>
<evidence type="ECO:0000256" key="2">
    <source>
        <dbReference type="ARBA" id="ARBA00023125"/>
    </source>
</evidence>
<dbReference type="Gene3D" id="1.10.10.10">
    <property type="entry name" value="Winged helix-like DNA-binding domain superfamily/Winged helix DNA-binding domain"/>
    <property type="match status" value="1"/>
</dbReference>
<evidence type="ECO:0000259" key="4">
    <source>
        <dbReference type="PROSITE" id="PS51063"/>
    </source>
</evidence>
<feature type="domain" description="HTH crp-type" evidence="4">
    <location>
        <begin position="153"/>
        <end position="223"/>
    </location>
</feature>
<keyword evidence="2" id="KW-0238">DNA-binding</keyword>
<dbReference type="Proteomes" id="UP001441944">
    <property type="component" value="Unassembled WGS sequence"/>
</dbReference>
<dbReference type="SMART" id="SM00419">
    <property type="entry name" value="HTH_CRP"/>
    <property type="match status" value="1"/>
</dbReference>
<keyword evidence="3" id="KW-0804">Transcription</keyword>
<dbReference type="InterPro" id="IPR018490">
    <property type="entry name" value="cNMP-bd_dom_sf"/>
</dbReference>
<reference evidence="5 6" key="1">
    <citation type="submission" date="2024-04" db="EMBL/GenBank/DDBJ databases">
        <title>Draft genome sequence of Pseudophaeobacter arcticus NBRC 116598.</title>
        <authorList>
            <person name="Miyakawa T."/>
            <person name="Kusuya Y."/>
            <person name="Miura T."/>
        </authorList>
    </citation>
    <scope>NUCLEOTIDE SEQUENCE [LARGE SCALE GENOMIC DNA]</scope>
    <source>
        <strain evidence="5 6">SU-CL00105</strain>
    </source>
</reference>
<gene>
    <name evidence="5" type="ORF">NBRC116598_06070</name>
</gene>
<dbReference type="Gene3D" id="2.60.120.10">
    <property type="entry name" value="Jelly Rolls"/>
    <property type="match status" value="1"/>
</dbReference>
<evidence type="ECO:0000313" key="6">
    <source>
        <dbReference type="Proteomes" id="UP001441944"/>
    </source>
</evidence>